<feature type="compositionally biased region" description="Acidic residues" evidence="1">
    <location>
        <begin position="437"/>
        <end position="447"/>
    </location>
</feature>
<evidence type="ECO:0000259" key="2">
    <source>
        <dbReference type="Pfam" id="PF13676"/>
    </source>
</evidence>
<dbReference type="InterPro" id="IPR035897">
    <property type="entry name" value="Toll_tir_struct_dom_sf"/>
</dbReference>
<dbReference type="GO" id="GO:0007165">
    <property type="term" value="P:signal transduction"/>
    <property type="evidence" value="ECO:0007669"/>
    <property type="project" value="InterPro"/>
</dbReference>
<protein>
    <submittedName>
        <fullName evidence="3">TIR domain-containing protein</fullName>
    </submittedName>
</protein>
<name>A0A939FAV3_9ACTN</name>
<dbReference type="RefSeq" id="WP_206964974.1">
    <property type="nucleotide sequence ID" value="NZ_BAAAJJ010000005.1"/>
</dbReference>
<dbReference type="InterPro" id="IPR047603">
    <property type="entry name" value="FxsC_N"/>
</dbReference>
<comment type="caution">
    <text evidence="3">The sequence shown here is derived from an EMBL/GenBank/DDBJ whole genome shotgun (WGS) entry which is preliminary data.</text>
</comment>
<feature type="region of interest" description="Disordered" evidence="1">
    <location>
        <begin position="401"/>
        <end position="447"/>
    </location>
</feature>
<dbReference type="SUPFAM" id="SSF52200">
    <property type="entry name" value="Toll/Interleukin receptor TIR domain"/>
    <property type="match status" value="1"/>
</dbReference>
<dbReference type="Gene3D" id="3.40.50.10140">
    <property type="entry name" value="Toll/interleukin-1 receptor homology (TIR) domain"/>
    <property type="match status" value="1"/>
</dbReference>
<evidence type="ECO:0000256" key="1">
    <source>
        <dbReference type="SAM" id="MobiDB-lite"/>
    </source>
</evidence>
<evidence type="ECO:0000313" key="4">
    <source>
        <dbReference type="Proteomes" id="UP000664167"/>
    </source>
</evidence>
<sequence>MAGTAQPRTADHRPYFFLSYAHTPKHGAGGPDPDMWVERLFRDLCGHVMAMTDLPAGAPAGFMDREIRSGEGWSERLGDVLANCRVFVPLFSPRYFASEMCGKEWYAFAQRAIQHQARSNRPTEAIVPALWVPVPPHQLPGPAERLQFNHGDFGERYVTDGLYGLIKLKIFNEQYEHAVYELAKRIVSVADEAAVRPGRPVDYRIAPSAFGPPSAGPRPMQLTIAAPTRHELPEGRVTDYYGDSPLDWNPYHPISARPLASMAEDLVRALNYQASTVSFDEQVLHLDGKQPPSRPEVLIVDRWALHDEDRRIRLAAFDAEHRPWVSVVVPWNREDRQSRAAEGDLAAKLEDTMPAKLREGRATSRAATKGVPSMEAFGQVLPQVVEAAAQQYLKHAAVYPPAPPAGGGRPERPRLEGPMAGGYGTIHFSPGTHDFAPDTEDTDDSQS</sequence>
<dbReference type="Pfam" id="PF13676">
    <property type="entry name" value="TIR_2"/>
    <property type="match status" value="1"/>
</dbReference>
<dbReference type="NCBIfam" id="NF040588">
    <property type="entry name" value="FxsC_Nterm"/>
    <property type="match status" value="1"/>
</dbReference>
<gene>
    <name evidence="3" type="ORF">J0695_24350</name>
</gene>
<organism evidence="3 4">
    <name type="scientific">Streptomyces beijiangensis</name>
    <dbReference type="NCBI Taxonomy" id="163361"/>
    <lineage>
        <taxon>Bacteria</taxon>
        <taxon>Bacillati</taxon>
        <taxon>Actinomycetota</taxon>
        <taxon>Actinomycetes</taxon>
        <taxon>Kitasatosporales</taxon>
        <taxon>Streptomycetaceae</taxon>
        <taxon>Streptomyces</taxon>
    </lineage>
</organism>
<dbReference type="InterPro" id="IPR000157">
    <property type="entry name" value="TIR_dom"/>
</dbReference>
<evidence type="ECO:0000313" key="3">
    <source>
        <dbReference type="EMBL" id="MBO0514904.1"/>
    </source>
</evidence>
<dbReference type="NCBIfam" id="TIGR04276">
    <property type="entry name" value="FxsC_Cterm"/>
    <property type="match status" value="1"/>
</dbReference>
<feature type="domain" description="TIR" evidence="2">
    <location>
        <begin position="16"/>
        <end position="132"/>
    </location>
</feature>
<dbReference type="Proteomes" id="UP000664167">
    <property type="component" value="Unassembled WGS sequence"/>
</dbReference>
<keyword evidence="4" id="KW-1185">Reference proteome</keyword>
<proteinExistence type="predicted"/>
<dbReference type="InterPro" id="IPR026367">
    <property type="entry name" value="FxsC_C"/>
</dbReference>
<reference evidence="3" key="1">
    <citation type="submission" date="2021-03" db="EMBL/GenBank/DDBJ databases">
        <title>Streptomyces poriferae sp. nov., a novel marine sponge-derived Actinobacteria species with anti-MRSA activity.</title>
        <authorList>
            <person name="Sandoval-Powers M."/>
            <person name="Kralova S."/>
            <person name="Nguyen G.-S."/>
            <person name="Fawwal D."/>
            <person name="Degnes K."/>
            <person name="Klinkenberg G."/>
            <person name="Sletta H."/>
            <person name="Wentzel A."/>
            <person name="Liles M.R."/>
        </authorList>
    </citation>
    <scope>NUCLEOTIDE SEQUENCE</scope>
    <source>
        <strain evidence="3">DSM 41794</strain>
    </source>
</reference>
<accession>A0A939FAV3</accession>
<dbReference type="EMBL" id="JAFLRJ010000243">
    <property type="protein sequence ID" value="MBO0514904.1"/>
    <property type="molecule type" value="Genomic_DNA"/>
</dbReference>
<dbReference type="AlphaFoldDB" id="A0A939FAV3"/>